<keyword evidence="1" id="KW-0472">Membrane</keyword>
<dbReference type="RefSeq" id="WP_147928451.1">
    <property type="nucleotide sequence ID" value="NZ_VKAC01000019.1"/>
</dbReference>
<keyword evidence="1" id="KW-1133">Transmembrane helix</keyword>
<feature type="transmembrane region" description="Helical" evidence="1">
    <location>
        <begin position="272"/>
        <end position="289"/>
    </location>
</feature>
<proteinExistence type="predicted"/>
<comment type="caution">
    <text evidence="2">The sequence shown here is derived from an EMBL/GenBank/DDBJ whole genome shotgun (WGS) entry which is preliminary data.</text>
</comment>
<organism evidence="2 3">
    <name type="scientific">Quadrisphaera setariae</name>
    <dbReference type="NCBI Taxonomy" id="2593304"/>
    <lineage>
        <taxon>Bacteria</taxon>
        <taxon>Bacillati</taxon>
        <taxon>Actinomycetota</taxon>
        <taxon>Actinomycetes</taxon>
        <taxon>Kineosporiales</taxon>
        <taxon>Kineosporiaceae</taxon>
        <taxon>Quadrisphaera</taxon>
    </lineage>
</organism>
<dbReference type="EMBL" id="VKAC01000019">
    <property type="protein sequence ID" value="TXR51657.1"/>
    <property type="molecule type" value="Genomic_DNA"/>
</dbReference>
<accession>A0A5C8Z280</accession>
<sequence length="356" mass="38108">MEGDRRGPDSWVGWAFVVASAACLVAAGNWWNTWRSVRATDAGSLYDDQAEQRMLFWLTWAAIAALAAGVVWAVRRWGRRGVDGDATTTNGSGAPATHSAAAAGAGVVVDVPPATHLDWQVPTAPRLLHWTDRLRWALGVGWLVLLLVGVLAGTRMSTFDDARAAVASGAVREVTVAGALEAGDTGWTTQEVLWREGWTRHRAEVRWSGASVGSDVGDLAEQSSGPDDVPVLGRDVADVLRDAQPGLVVHRSDTWSLGSTSFLGWYLPAPQVFGPVLLAGALLLLFLVLNVPPTWRLTRWAWFWVGVTPVGAVLFALFAGPTPGLPRPRHPGERIGGVVAFVFSLVAGSLLHWGPR</sequence>
<keyword evidence="3" id="KW-1185">Reference proteome</keyword>
<reference evidence="2 3" key="1">
    <citation type="submission" date="2019-07" db="EMBL/GenBank/DDBJ databases">
        <title>Quadrisphaera sp. strain DD2A genome sequencing and assembly.</title>
        <authorList>
            <person name="Kim I."/>
        </authorList>
    </citation>
    <scope>NUCLEOTIDE SEQUENCE [LARGE SCALE GENOMIC DNA]</scope>
    <source>
        <strain evidence="2 3">DD2A</strain>
    </source>
</reference>
<protein>
    <submittedName>
        <fullName evidence="2">Uncharacterized protein</fullName>
    </submittedName>
</protein>
<feature type="transmembrane region" description="Helical" evidence="1">
    <location>
        <begin position="335"/>
        <end position="353"/>
    </location>
</feature>
<evidence type="ECO:0000256" key="1">
    <source>
        <dbReference type="SAM" id="Phobius"/>
    </source>
</evidence>
<evidence type="ECO:0000313" key="3">
    <source>
        <dbReference type="Proteomes" id="UP000321234"/>
    </source>
</evidence>
<feature type="transmembrane region" description="Helical" evidence="1">
    <location>
        <begin position="301"/>
        <end position="320"/>
    </location>
</feature>
<name>A0A5C8Z280_9ACTN</name>
<evidence type="ECO:0000313" key="2">
    <source>
        <dbReference type="EMBL" id="TXR51657.1"/>
    </source>
</evidence>
<feature type="transmembrane region" description="Helical" evidence="1">
    <location>
        <begin position="136"/>
        <end position="154"/>
    </location>
</feature>
<gene>
    <name evidence="2" type="ORF">FMM08_21755</name>
</gene>
<keyword evidence="1" id="KW-0812">Transmembrane</keyword>
<feature type="transmembrane region" description="Helical" evidence="1">
    <location>
        <begin position="54"/>
        <end position="74"/>
    </location>
</feature>
<dbReference type="Proteomes" id="UP000321234">
    <property type="component" value="Unassembled WGS sequence"/>
</dbReference>
<dbReference type="OrthoDB" id="3784740at2"/>
<feature type="transmembrane region" description="Helical" evidence="1">
    <location>
        <begin position="12"/>
        <end position="31"/>
    </location>
</feature>
<dbReference type="AlphaFoldDB" id="A0A5C8Z280"/>
<dbReference type="PROSITE" id="PS51257">
    <property type="entry name" value="PROKAR_LIPOPROTEIN"/>
    <property type="match status" value="1"/>
</dbReference>